<dbReference type="GO" id="GO:0016973">
    <property type="term" value="P:poly(A)+ mRNA export from nucleus"/>
    <property type="evidence" value="ECO:0007669"/>
    <property type="project" value="TreeGrafter"/>
</dbReference>
<feature type="region of interest" description="Disordered" evidence="2">
    <location>
        <begin position="159"/>
        <end position="196"/>
    </location>
</feature>
<evidence type="ECO:0008006" key="5">
    <source>
        <dbReference type="Google" id="ProtNLM"/>
    </source>
</evidence>
<dbReference type="PANTHER" id="PTHR46551:SF1">
    <property type="entry name" value="SAP DOMAIN-CONTAINING RIBONUCLEOPROTEIN"/>
    <property type="match status" value="1"/>
</dbReference>
<dbReference type="GO" id="GO:0005634">
    <property type="term" value="C:nucleus"/>
    <property type="evidence" value="ECO:0007669"/>
    <property type="project" value="TreeGrafter"/>
</dbReference>
<dbReference type="InterPro" id="IPR052240">
    <property type="entry name" value="SAP_domain_ribonucleoprotein"/>
</dbReference>
<dbReference type="PANTHER" id="PTHR46551">
    <property type="entry name" value="SAP DOMAIN-CONTAINING RIBONUCLEOPROTEIN"/>
    <property type="match status" value="1"/>
</dbReference>
<evidence type="ECO:0000256" key="1">
    <source>
        <dbReference type="ARBA" id="ARBA00022553"/>
    </source>
</evidence>
<feature type="compositionally biased region" description="Acidic residues" evidence="2">
    <location>
        <begin position="66"/>
        <end position="81"/>
    </location>
</feature>
<reference evidence="4" key="2">
    <citation type="submission" date="2015-01" db="EMBL/GenBank/DDBJ databases">
        <title>Evolutionary Origins and Diversification of the Mycorrhizal Mutualists.</title>
        <authorList>
            <consortium name="DOE Joint Genome Institute"/>
            <consortium name="Mycorrhizal Genomics Consortium"/>
            <person name="Kohler A."/>
            <person name="Kuo A."/>
            <person name="Nagy L.G."/>
            <person name="Floudas D."/>
            <person name="Copeland A."/>
            <person name="Barry K.W."/>
            <person name="Cichocki N."/>
            <person name="Veneault-Fourrey C."/>
            <person name="LaButti K."/>
            <person name="Lindquist E.A."/>
            <person name="Lipzen A."/>
            <person name="Lundell T."/>
            <person name="Morin E."/>
            <person name="Murat C."/>
            <person name="Riley R."/>
            <person name="Ohm R."/>
            <person name="Sun H."/>
            <person name="Tunlid A."/>
            <person name="Henrissat B."/>
            <person name="Grigoriev I.V."/>
            <person name="Hibbett D.S."/>
            <person name="Martin F."/>
        </authorList>
    </citation>
    <scope>NUCLEOTIDE SEQUENCE [LARGE SCALE GENOMIC DNA]</scope>
    <source>
        <strain evidence="4">UH-Slu-Lm8-n1</strain>
    </source>
</reference>
<dbReference type="FunCoup" id="A0A0D0AI72">
    <property type="interactions" value="673"/>
</dbReference>
<gene>
    <name evidence="3" type="ORF">CY34DRAFT_12982</name>
</gene>
<dbReference type="AlphaFoldDB" id="A0A0D0AI72"/>
<dbReference type="HOGENOM" id="CLU_096889_0_0_1"/>
<reference evidence="3 4" key="1">
    <citation type="submission" date="2014-04" db="EMBL/GenBank/DDBJ databases">
        <authorList>
            <consortium name="DOE Joint Genome Institute"/>
            <person name="Kuo A."/>
            <person name="Ruytinx J."/>
            <person name="Rineau F."/>
            <person name="Colpaert J."/>
            <person name="Kohler A."/>
            <person name="Nagy L.G."/>
            <person name="Floudas D."/>
            <person name="Copeland A."/>
            <person name="Barry K.W."/>
            <person name="Cichocki N."/>
            <person name="Veneault-Fourrey C."/>
            <person name="LaButti K."/>
            <person name="Lindquist E.A."/>
            <person name="Lipzen A."/>
            <person name="Lundell T."/>
            <person name="Morin E."/>
            <person name="Murat C."/>
            <person name="Sun H."/>
            <person name="Tunlid A."/>
            <person name="Henrissat B."/>
            <person name="Grigoriev I.V."/>
            <person name="Hibbett D.S."/>
            <person name="Martin F."/>
            <person name="Nordberg H.P."/>
            <person name="Cantor M.N."/>
            <person name="Hua S.X."/>
        </authorList>
    </citation>
    <scope>NUCLEOTIDE SEQUENCE [LARGE SCALE GENOMIC DNA]</scope>
    <source>
        <strain evidence="3 4">UH-Slu-Lm8-n1</strain>
    </source>
</reference>
<evidence type="ECO:0000313" key="4">
    <source>
        <dbReference type="Proteomes" id="UP000054485"/>
    </source>
</evidence>
<dbReference type="EMBL" id="KN835266">
    <property type="protein sequence ID" value="KIK41511.1"/>
    <property type="molecule type" value="Genomic_DNA"/>
</dbReference>
<feature type="region of interest" description="Disordered" evidence="2">
    <location>
        <begin position="47"/>
        <end position="142"/>
    </location>
</feature>
<dbReference type="OrthoDB" id="445357at2759"/>
<proteinExistence type="predicted"/>
<evidence type="ECO:0000256" key="2">
    <source>
        <dbReference type="SAM" id="MobiDB-lite"/>
    </source>
</evidence>
<dbReference type="InParanoid" id="A0A0D0AI72"/>
<organism evidence="3 4">
    <name type="scientific">Suillus luteus UH-Slu-Lm8-n1</name>
    <dbReference type="NCBI Taxonomy" id="930992"/>
    <lineage>
        <taxon>Eukaryota</taxon>
        <taxon>Fungi</taxon>
        <taxon>Dikarya</taxon>
        <taxon>Basidiomycota</taxon>
        <taxon>Agaricomycotina</taxon>
        <taxon>Agaricomycetes</taxon>
        <taxon>Agaricomycetidae</taxon>
        <taxon>Boletales</taxon>
        <taxon>Suillineae</taxon>
        <taxon>Suillaceae</taxon>
        <taxon>Suillus</taxon>
    </lineage>
</organism>
<accession>A0A0D0AI72</accession>
<evidence type="ECO:0000313" key="3">
    <source>
        <dbReference type="EMBL" id="KIK41511.1"/>
    </source>
</evidence>
<protein>
    <recommendedName>
        <fullName evidence="5">THO1-MOS11 C-terminal domain-containing protein</fullName>
    </recommendedName>
</protein>
<dbReference type="STRING" id="930992.A0A0D0AI72"/>
<name>A0A0D0AI72_9AGAM</name>
<keyword evidence="4" id="KW-1185">Reference proteome</keyword>
<sequence length="196" mass="21336">MDTKLKALKVSDLKEILSKASIPPGNAKKQDLINKIIANPSAVDVFHTLHPGAKPKNSKPAPPPSTDDDLLAPPEEIDWTVEESITVESASPPEKSEQPLPSPAAAPTPMQSEEDKRKARAARFGTTYVEPISRQPKKAGENSDLLKARAERFGVVAPVTKARGKRTAPVENVDPEEQERRRKRAERFGLPLSGKA</sequence>
<dbReference type="Proteomes" id="UP000054485">
    <property type="component" value="Unassembled WGS sequence"/>
</dbReference>
<keyword evidence="1" id="KW-0597">Phosphoprotein</keyword>